<evidence type="ECO:0000313" key="3">
    <source>
        <dbReference type="Proteomes" id="UP000005508"/>
    </source>
</evidence>
<keyword evidence="1" id="KW-0472">Membrane</keyword>
<name>G4AA51_AGGAC</name>
<keyword evidence="1" id="KW-1133">Transmembrane helix</keyword>
<accession>G4AA51</accession>
<reference evidence="2 3" key="1">
    <citation type="submission" date="2010-10" db="EMBL/GenBank/DDBJ databases">
        <authorList>
            <person name="Chen C."/>
            <person name="Kittichotirat W."/>
            <person name="Asikainen S."/>
            <person name="Bumgarner R."/>
        </authorList>
    </citation>
    <scope>NUCLEOTIDE SEQUENCE [LARGE SCALE GENOMIC DNA]</scope>
    <source>
        <strain evidence="2 3">SC1083</strain>
    </source>
</reference>
<dbReference type="AlphaFoldDB" id="G4AA51"/>
<organism evidence="2 3">
    <name type="scientific">Aggregatibacter actinomycetemcomitans serotype e str. SC1083</name>
    <dbReference type="NCBI Taxonomy" id="907488"/>
    <lineage>
        <taxon>Bacteria</taxon>
        <taxon>Pseudomonadati</taxon>
        <taxon>Pseudomonadota</taxon>
        <taxon>Gammaproteobacteria</taxon>
        <taxon>Pasteurellales</taxon>
        <taxon>Pasteurellaceae</taxon>
        <taxon>Aggregatibacter</taxon>
    </lineage>
</organism>
<evidence type="ECO:0000256" key="1">
    <source>
        <dbReference type="SAM" id="Phobius"/>
    </source>
</evidence>
<protein>
    <submittedName>
        <fullName evidence="2">Uncharacterized protein</fullName>
    </submittedName>
</protein>
<dbReference type="Proteomes" id="UP000005508">
    <property type="component" value="Unassembled WGS sequence"/>
</dbReference>
<proteinExistence type="predicted"/>
<feature type="transmembrane region" description="Helical" evidence="1">
    <location>
        <begin position="21"/>
        <end position="37"/>
    </location>
</feature>
<keyword evidence="1" id="KW-0812">Transmembrane</keyword>
<comment type="caution">
    <text evidence="2">The sequence shown here is derived from an EMBL/GenBank/DDBJ whole genome shotgun (WGS) entry which is preliminary data.</text>
</comment>
<dbReference type="PATRIC" id="fig|907488.3.peg.1694"/>
<gene>
    <name evidence="2" type="ORF">SC1083_1724</name>
</gene>
<dbReference type="EMBL" id="AEJM01000036">
    <property type="protein sequence ID" value="EGY33163.1"/>
    <property type="molecule type" value="Genomic_DNA"/>
</dbReference>
<evidence type="ECO:0000313" key="2">
    <source>
        <dbReference type="EMBL" id="EGY33163.1"/>
    </source>
</evidence>
<sequence>MPLADIKTKIKISANGFLNEKISFILTALYFSIFRYLI</sequence>